<accession>A0ACC0ZKZ1</accession>
<keyword evidence="2" id="KW-1185">Reference proteome</keyword>
<dbReference type="EMBL" id="CM047736">
    <property type="protein sequence ID" value="KAJ0053790.1"/>
    <property type="molecule type" value="Genomic_DNA"/>
</dbReference>
<comment type="caution">
    <text evidence="1">The sequence shown here is derived from an EMBL/GenBank/DDBJ whole genome shotgun (WGS) entry which is preliminary data.</text>
</comment>
<protein>
    <submittedName>
        <fullName evidence="1">Uncharacterized protein</fullName>
    </submittedName>
</protein>
<gene>
    <name evidence="1" type="ORF">Pint_00697</name>
</gene>
<dbReference type="Proteomes" id="UP001163603">
    <property type="component" value="Chromosome 1"/>
</dbReference>
<evidence type="ECO:0000313" key="1">
    <source>
        <dbReference type="EMBL" id="KAJ0053790.1"/>
    </source>
</evidence>
<organism evidence="1 2">
    <name type="scientific">Pistacia integerrima</name>
    <dbReference type="NCBI Taxonomy" id="434235"/>
    <lineage>
        <taxon>Eukaryota</taxon>
        <taxon>Viridiplantae</taxon>
        <taxon>Streptophyta</taxon>
        <taxon>Embryophyta</taxon>
        <taxon>Tracheophyta</taxon>
        <taxon>Spermatophyta</taxon>
        <taxon>Magnoliopsida</taxon>
        <taxon>eudicotyledons</taxon>
        <taxon>Gunneridae</taxon>
        <taxon>Pentapetalae</taxon>
        <taxon>rosids</taxon>
        <taxon>malvids</taxon>
        <taxon>Sapindales</taxon>
        <taxon>Anacardiaceae</taxon>
        <taxon>Pistacia</taxon>
    </lineage>
</organism>
<name>A0ACC0ZKZ1_9ROSI</name>
<reference evidence="2" key="1">
    <citation type="journal article" date="2023" name="G3 (Bethesda)">
        <title>Genome assembly and association tests identify interacting loci associated with vigor, precocity, and sex in interspecific pistachio rootstocks.</title>
        <authorList>
            <person name="Palmer W."/>
            <person name="Jacygrad E."/>
            <person name="Sagayaradj S."/>
            <person name="Cavanaugh K."/>
            <person name="Han R."/>
            <person name="Bertier L."/>
            <person name="Beede B."/>
            <person name="Kafkas S."/>
            <person name="Golino D."/>
            <person name="Preece J."/>
            <person name="Michelmore R."/>
        </authorList>
    </citation>
    <scope>NUCLEOTIDE SEQUENCE [LARGE SCALE GENOMIC DNA]</scope>
</reference>
<evidence type="ECO:0000313" key="2">
    <source>
        <dbReference type="Proteomes" id="UP001163603"/>
    </source>
</evidence>
<proteinExistence type="predicted"/>
<sequence>MEDQVIFRKNLSETDVNYRLAVPTDCLELFDPIPQGSNSVALEAMGATIALYGLSLSLFEKKGRHLKLVLANAGWLEFDREKKLKINDEITFFSVANQPNGKEFVLWRLKGKSGNESNSNEPSRSSKSDSGNYVVENTDPQVNYDQPIVELDPLDSIGFDHNSLCGPELPMHQEHGSLYSNLSIDEFGSSEQQDDFFKRLIYIAMMTDASFADTITMLSGQVLETPSPPDRDSSFRPVNSAADYPQINCIHLVHDDFPISKRTFKAEHLPISEDFIKKECSPRTLQLWAKSSHKAISKYEGRAAEHAFDPPLEENSAVKFGAERKTAQRINSKKSLRFISN</sequence>